<dbReference type="PhylomeDB" id="A0A061B8L4"/>
<proteinExistence type="predicted"/>
<dbReference type="PANTHER" id="PTHR45458">
    <property type="entry name" value="SHORT-CHAIN DEHYDROGENASE/REDUCTASE SDR"/>
    <property type="match status" value="1"/>
</dbReference>
<organism evidence="1">
    <name type="scientific">Cyberlindnera fabianii</name>
    <name type="common">Yeast</name>
    <name type="synonym">Hansenula fabianii</name>
    <dbReference type="NCBI Taxonomy" id="36022"/>
    <lineage>
        <taxon>Eukaryota</taxon>
        <taxon>Fungi</taxon>
        <taxon>Dikarya</taxon>
        <taxon>Ascomycota</taxon>
        <taxon>Saccharomycotina</taxon>
        <taxon>Saccharomycetes</taxon>
        <taxon>Phaffomycetales</taxon>
        <taxon>Phaffomycetaceae</taxon>
        <taxon>Cyberlindnera</taxon>
    </lineage>
</organism>
<dbReference type="EMBL" id="LK052907">
    <property type="protein sequence ID" value="CDR46262.1"/>
    <property type="molecule type" value="Genomic_DNA"/>
</dbReference>
<dbReference type="Gene3D" id="3.40.50.720">
    <property type="entry name" value="NAD(P)-binding Rossmann-like Domain"/>
    <property type="match status" value="1"/>
</dbReference>
<name>A0A061B8L4_CYBFA</name>
<dbReference type="CDD" id="cd05325">
    <property type="entry name" value="carb_red_sniffer_like_SDR_c"/>
    <property type="match status" value="1"/>
</dbReference>
<dbReference type="AlphaFoldDB" id="A0A061B8L4"/>
<dbReference type="InterPro" id="IPR002347">
    <property type="entry name" value="SDR_fam"/>
</dbReference>
<evidence type="ECO:0000313" key="1">
    <source>
        <dbReference type="EMBL" id="CDR46262.1"/>
    </source>
</evidence>
<dbReference type="PANTHER" id="PTHR45458:SF1">
    <property type="entry name" value="SHORT CHAIN DEHYDROGENASE"/>
    <property type="match status" value="1"/>
</dbReference>
<dbReference type="InterPro" id="IPR052184">
    <property type="entry name" value="SDR_enzymes"/>
</dbReference>
<dbReference type="OrthoDB" id="2102561at2759"/>
<accession>A0A061B8L4</accession>
<reference evidence="1" key="1">
    <citation type="journal article" date="2014" name="Genome Announc.">
        <title>Genome sequence of the yeast Cyberlindnera fabianii (Hansenula fabianii).</title>
        <authorList>
            <person name="Freel K.C."/>
            <person name="Sarilar V."/>
            <person name="Neuveglise C."/>
            <person name="Devillers H."/>
            <person name="Friedrich A."/>
            <person name="Schacherer J."/>
        </authorList>
    </citation>
    <scope>NUCLEOTIDE SEQUENCE</scope>
    <source>
        <strain evidence="1">YJS4271</strain>
    </source>
</reference>
<gene>
    <name evidence="1" type="ORF">CYFA0S_22e01882g</name>
</gene>
<dbReference type="SUPFAM" id="SSF51735">
    <property type="entry name" value="NAD(P)-binding Rossmann-fold domains"/>
    <property type="match status" value="1"/>
</dbReference>
<dbReference type="PRINTS" id="PR00081">
    <property type="entry name" value="GDHRDH"/>
</dbReference>
<dbReference type="VEuPathDB" id="FungiDB:BON22_5228"/>
<dbReference type="InterPro" id="IPR036291">
    <property type="entry name" value="NAD(P)-bd_dom_sf"/>
</dbReference>
<dbReference type="GO" id="GO:0016616">
    <property type="term" value="F:oxidoreductase activity, acting on the CH-OH group of donors, NAD or NADP as acceptor"/>
    <property type="evidence" value="ECO:0007669"/>
    <property type="project" value="TreeGrafter"/>
</dbReference>
<sequence length="247" mass="26382">MSGKVVFITGGNRGIGLELTKAFAADPANTVIASARDPSKATELQSLSNVHVVTLDVSDESSINKLPAQLEKVASDGIDYYISNAGVARGDSVQKALTAEKSVWVDHYITNTVGPILITQKVYPFLLKKSTRVISFTSSLAGSIGGFFEASSSGYGGSKAALNHFTKLLAYELRDEGFTVIAVHPGVVSTDMGNATVPRFGEDTRKAMESLIITPEESAESQLKLLLSLTKEQSGKFLSYTGEELPW</sequence>
<protein>
    <submittedName>
        <fullName evidence="1">CYFA0S22e01882g1_1</fullName>
    </submittedName>
</protein>
<dbReference type="Pfam" id="PF00106">
    <property type="entry name" value="adh_short"/>
    <property type="match status" value="1"/>
</dbReference>